<dbReference type="RefSeq" id="WP_142461938.1">
    <property type="nucleotide sequence ID" value="NZ_CABGHF010000002.1"/>
</dbReference>
<dbReference type="AlphaFoldDB" id="A0A564I1P6"/>
<proteinExistence type="predicted"/>
<dbReference type="Proteomes" id="UP000318370">
    <property type="component" value="Unassembled WGS sequence"/>
</dbReference>
<accession>A0A564I1P6</accession>
<evidence type="ECO:0000313" key="1">
    <source>
        <dbReference type="EMBL" id="VUS38609.1"/>
    </source>
</evidence>
<gene>
    <name evidence="1" type="ORF">SB6408_03394</name>
</gene>
<name>A0A564I1P6_9ENTR</name>
<organism evidence="1 2">
    <name type="scientific">Klebsiella spallanzanii</name>
    <dbReference type="NCBI Taxonomy" id="2587528"/>
    <lineage>
        <taxon>Bacteria</taxon>
        <taxon>Pseudomonadati</taxon>
        <taxon>Pseudomonadota</taxon>
        <taxon>Gammaproteobacteria</taxon>
        <taxon>Enterobacterales</taxon>
        <taxon>Enterobacteriaceae</taxon>
        <taxon>Klebsiella/Raoultella group</taxon>
        <taxon>Klebsiella</taxon>
    </lineage>
</organism>
<protein>
    <submittedName>
        <fullName evidence="1">Uncharacterized protein</fullName>
    </submittedName>
</protein>
<dbReference type="EMBL" id="CABGHF010000002">
    <property type="protein sequence ID" value="VUS38609.1"/>
    <property type="molecule type" value="Genomic_DNA"/>
</dbReference>
<reference evidence="1 2" key="1">
    <citation type="submission" date="2019-07" db="EMBL/GenBank/DDBJ databases">
        <authorList>
            <person name="Brisse S."/>
            <person name="Rodrigues C."/>
            <person name="Thorpe H."/>
        </authorList>
    </citation>
    <scope>NUCLEOTIDE SEQUENCE [LARGE SCALE GENOMIC DNA]</scope>
    <source>
        <strain evidence="1">SB6408</strain>
    </source>
</reference>
<evidence type="ECO:0000313" key="2">
    <source>
        <dbReference type="Proteomes" id="UP000318370"/>
    </source>
</evidence>
<sequence length="213" mass="24329">MLIYKIGAEDPEVNDVRVSDFCFEVSQTAIASIYRNLIQGIIKTYFPGLFTGNQIVKHFTSYENLAAYDCPLENYGSMDGLLNDATTLGNLISKEMFSAKNYCENLQPGRHFITSYYSNGGCFKGERNLYFSTGVFQYQAKGHVVVTDSHYTRNYSMSFEFNIFGKDKSDEEWLGHAYGYFFNDVNHMSPSEELSFFGIYKLATINWSSLKRA</sequence>